<dbReference type="AlphaFoldDB" id="E1R5W8"/>
<dbReference type="GO" id="GO:0000287">
    <property type="term" value="F:magnesium ion binding"/>
    <property type="evidence" value="ECO:0007669"/>
    <property type="project" value="UniProtKB-UniRule"/>
</dbReference>
<feature type="binding site" evidence="9">
    <location>
        <begin position="25"/>
        <end position="28"/>
    </location>
    <ligand>
        <name>NADP(+)</name>
        <dbReference type="ChEBI" id="CHEBI:58349"/>
    </ligand>
</feature>
<dbReference type="PROSITE" id="PS51850">
    <property type="entry name" value="KARI_N"/>
    <property type="match status" value="1"/>
</dbReference>
<evidence type="ECO:0000259" key="11">
    <source>
        <dbReference type="PROSITE" id="PS51850"/>
    </source>
</evidence>
<dbReference type="GO" id="GO:0009099">
    <property type="term" value="P:L-valine biosynthetic process"/>
    <property type="evidence" value="ECO:0007669"/>
    <property type="project" value="UniProtKB-UniRule"/>
</dbReference>
<dbReference type="HAMAP" id="MF_00435">
    <property type="entry name" value="IlvC"/>
    <property type="match status" value="1"/>
</dbReference>
<dbReference type="Pfam" id="PF07991">
    <property type="entry name" value="KARI_N"/>
    <property type="match status" value="1"/>
</dbReference>
<comment type="cofactor">
    <cofactor evidence="9">
        <name>Mg(2+)</name>
        <dbReference type="ChEBI" id="CHEBI:18420"/>
    </cofactor>
    <text evidence="9">Binds 2 magnesium ions per subunit.</text>
</comment>
<dbReference type="InterPro" id="IPR036291">
    <property type="entry name" value="NAD(P)-bd_dom_sf"/>
</dbReference>
<comment type="pathway">
    <text evidence="1 9">Amino-acid biosynthesis; L-valine biosynthesis; L-valine from pyruvate: step 2/4.</text>
</comment>
<dbReference type="EC" id="1.1.1.86" evidence="9"/>
<dbReference type="STRING" id="573413.Spirs_1606"/>
<protein>
    <recommendedName>
        <fullName evidence="9">Ketol-acid reductoisomerase (NADP(+))</fullName>
        <shortName evidence="9">KARI</shortName>
        <ecNumber evidence="9">1.1.1.86</ecNumber>
    </recommendedName>
    <alternativeName>
        <fullName evidence="9">Acetohydroxy-acid isomeroreductase</fullName>
        <shortName evidence="9">AHIR</shortName>
    </alternativeName>
    <alternativeName>
        <fullName evidence="9">Alpha-keto-beta-hydroxylacyl reductoisomerase</fullName>
    </alternativeName>
</protein>
<sequence length="336" mass="36653">MAKIFYDKDADLSALKNETVAVLGFGSQGHAHAMSLKDSGVDVIVGLRKGSKSWKKAEAYGIPVYTVAEAAKRGSVVMVLLPDELQAEIYAKEIAPGLEAGNMLMFAHGFAIHFHQIVAPKGVDVSLVAPKGPGHIVRREFEAGRGVPGLVAVHKDETGKAEARALAYAKGIGCTRAGVFETSFREETETDLFGEQAVLCGGVTSLMKAGFDTLVEAGYQPEMAYFECINEMKLIVDLIYEGGMTLMRHSISNTAEYGDYITQGKLVTDETKKAMKGILEDIQSGRFARDWILENRAGRPSFYAMRQNARNSQNEAVGAQLRSMMSWLKSDIEIEE</sequence>
<dbReference type="KEGG" id="ssm:Spirs_1606"/>
<evidence type="ECO:0000256" key="8">
    <source>
        <dbReference type="ARBA" id="ARBA00023304"/>
    </source>
</evidence>
<feature type="binding site" evidence="9 10">
    <location>
        <position position="227"/>
    </location>
    <ligand>
        <name>Mg(2+)</name>
        <dbReference type="ChEBI" id="CHEBI:18420"/>
        <label>2</label>
    </ligand>
</feature>
<dbReference type="EMBL" id="CP002116">
    <property type="protein sequence ID" value="ADK80733.1"/>
    <property type="molecule type" value="Genomic_DNA"/>
</dbReference>
<dbReference type="GO" id="GO:0050661">
    <property type="term" value="F:NADP binding"/>
    <property type="evidence" value="ECO:0007669"/>
    <property type="project" value="InterPro"/>
</dbReference>
<keyword evidence="7 9" id="KW-0560">Oxidoreductase</keyword>
<feature type="binding site" evidence="9">
    <location>
        <position position="134"/>
    </location>
    <ligand>
        <name>NADP(+)</name>
        <dbReference type="ChEBI" id="CHEBI:58349"/>
    </ligand>
</feature>
<comment type="caution">
    <text evidence="9">Lacks conserved residue(s) required for the propagation of feature annotation.</text>
</comment>
<evidence type="ECO:0000313" key="13">
    <source>
        <dbReference type="EMBL" id="ADK80733.1"/>
    </source>
</evidence>
<dbReference type="GO" id="GO:0005829">
    <property type="term" value="C:cytosol"/>
    <property type="evidence" value="ECO:0007669"/>
    <property type="project" value="TreeGrafter"/>
</dbReference>
<dbReference type="SUPFAM" id="SSF51735">
    <property type="entry name" value="NAD(P)-binding Rossmann-fold domains"/>
    <property type="match status" value="1"/>
</dbReference>
<evidence type="ECO:0000256" key="1">
    <source>
        <dbReference type="ARBA" id="ARBA00004864"/>
    </source>
</evidence>
<dbReference type="PIRSF" id="PIRSF000116">
    <property type="entry name" value="IlvC_gammaproteo"/>
    <property type="match status" value="1"/>
</dbReference>
<evidence type="ECO:0000256" key="5">
    <source>
        <dbReference type="ARBA" id="ARBA00022723"/>
    </source>
</evidence>
<feature type="binding site" evidence="9">
    <location>
        <position position="48"/>
    </location>
    <ligand>
        <name>NADP(+)</name>
        <dbReference type="ChEBI" id="CHEBI:58349"/>
    </ligand>
</feature>
<accession>E1R5W8</accession>
<feature type="binding site" evidence="9 10">
    <location>
        <position position="195"/>
    </location>
    <ligand>
        <name>Mg(2+)</name>
        <dbReference type="ChEBI" id="CHEBI:18420"/>
        <label>1</label>
    </ligand>
</feature>
<dbReference type="UniPathway" id="UPA00049">
    <property type="reaction ID" value="UER00060"/>
</dbReference>
<proteinExistence type="inferred from homology"/>
<dbReference type="eggNOG" id="COG0059">
    <property type="taxonomic scope" value="Bacteria"/>
</dbReference>
<dbReference type="NCBIfam" id="NF009940">
    <property type="entry name" value="PRK13403.1"/>
    <property type="match status" value="1"/>
</dbReference>
<gene>
    <name evidence="9" type="primary">ilvC</name>
    <name evidence="13" type="ordered locus">Spirs_1606</name>
</gene>
<dbReference type="InterPro" id="IPR000506">
    <property type="entry name" value="KARI_C"/>
</dbReference>
<feature type="binding site" evidence="9 10">
    <location>
        <position position="231"/>
    </location>
    <ligand>
        <name>Mg(2+)</name>
        <dbReference type="ChEBI" id="CHEBI:18420"/>
        <label>2</label>
    </ligand>
</feature>
<keyword evidence="6 9" id="KW-0460">Magnesium</keyword>
<evidence type="ECO:0000256" key="9">
    <source>
        <dbReference type="HAMAP-Rule" id="MF_00435"/>
    </source>
</evidence>
<dbReference type="NCBIfam" id="NF004017">
    <property type="entry name" value="PRK05479.1"/>
    <property type="match status" value="1"/>
</dbReference>
<dbReference type="Gene3D" id="3.40.50.720">
    <property type="entry name" value="NAD(P)-binding Rossmann-like Domain"/>
    <property type="match status" value="1"/>
</dbReference>
<feature type="binding site" evidence="9 10">
    <location>
        <position position="191"/>
    </location>
    <ligand>
        <name>Mg(2+)</name>
        <dbReference type="ChEBI" id="CHEBI:18420"/>
        <label>1</label>
    </ligand>
</feature>
<keyword evidence="14" id="KW-1185">Reference proteome</keyword>
<dbReference type="Proteomes" id="UP000002318">
    <property type="component" value="Chromosome"/>
</dbReference>
<comment type="catalytic activity">
    <reaction evidence="9">
        <text>(2R)-2,3-dihydroxy-3-methylbutanoate + NADP(+) = (2S)-2-acetolactate + NADPH + H(+)</text>
        <dbReference type="Rhea" id="RHEA:22068"/>
        <dbReference type="ChEBI" id="CHEBI:15378"/>
        <dbReference type="ChEBI" id="CHEBI:49072"/>
        <dbReference type="ChEBI" id="CHEBI:57783"/>
        <dbReference type="ChEBI" id="CHEBI:58349"/>
        <dbReference type="ChEBI" id="CHEBI:58476"/>
        <dbReference type="EC" id="1.1.1.86"/>
    </reaction>
</comment>
<evidence type="ECO:0000256" key="3">
    <source>
        <dbReference type="ARBA" id="ARBA00010318"/>
    </source>
</evidence>
<evidence type="ECO:0000256" key="2">
    <source>
        <dbReference type="ARBA" id="ARBA00004885"/>
    </source>
</evidence>
<evidence type="ECO:0000259" key="12">
    <source>
        <dbReference type="PROSITE" id="PS51851"/>
    </source>
</evidence>
<name>E1R5W8_SEDSS</name>
<dbReference type="GO" id="GO:0009097">
    <property type="term" value="P:isoleucine biosynthetic process"/>
    <property type="evidence" value="ECO:0007669"/>
    <property type="project" value="UniProtKB-UniRule"/>
</dbReference>
<keyword evidence="9" id="KW-0521">NADP</keyword>
<comment type="pathway">
    <text evidence="2 9">Amino-acid biosynthesis; L-isoleucine biosynthesis; L-isoleucine from 2-oxobutanoate: step 2/4.</text>
</comment>
<dbReference type="NCBIfam" id="TIGR00465">
    <property type="entry name" value="ilvC"/>
    <property type="match status" value="1"/>
</dbReference>
<comment type="function">
    <text evidence="9">Involved in the biosynthesis of branched-chain amino acids (BCAA). Catalyzes an alkyl-migration followed by a ketol-acid reduction of (S)-2-acetolactate (S2AL) to yield (R)-2,3-dihydroxy-isovalerate. In the isomerase reaction, S2AL is rearranged via a Mg-dependent methyl migration to produce 3-hydroxy-3-methyl-2-ketobutyrate (HMKB). In the reductase reaction, this 2-ketoacid undergoes a metal-dependent reduction by NADPH to yield (R)-2,3-dihydroxy-isovalerate.</text>
</comment>
<dbReference type="InterPro" id="IPR013023">
    <property type="entry name" value="KARI"/>
</dbReference>
<evidence type="ECO:0000256" key="4">
    <source>
        <dbReference type="ARBA" id="ARBA00022605"/>
    </source>
</evidence>
<dbReference type="Gene3D" id="6.10.240.10">
    <property type="match status" value="1"/>
</dbReference>
<dbReference type="InterPro" id="IPR013116">
    <property type="entry name" value="KARI_N"/>
</dbReference>
<keyword evidence="4 9" id="KW-0028">Amino-acid biosynthesis</keyword>
<dbReference type="GO" id="GO:0004455">
    <property type="term" value="F:ketol-acid reductoisomerase activity"/>
    <property type="evidence" value="ECO:0007669"/>
    <property type="project" value="UniProtKB-UniRule"/>
</dbReference>
<feature type="binding site" evidence="9">
    <location>
        <position position="51"/>
    </location>
    <ligand>
        <name>NADP(+)</name>
        <dbReference type="ChEBI" id="CHEBI:58349"/>
    </ligand>
</feature>
<organism evidence="13 14">
    <name type="scientific">Sediminispirochaeta smaragdinae (strain DSM 11293 / JCM 15392 / SEBR 4228)</name>
    <name type="common">Spirochaeta smaragdinae</name>
    <dbReference type="NCBI Taxonomy" id="573413"/>
    <lineage>
        <taxon>Bacteria</taxon>
        <taxon>Pseudomonadati</taxon>
        <taxon>Spirochaetota</taxon>
        <taxon>Spirochaetia</taxon>
        <taxon>Spirochaetales</taxon>
        <taxon>Spirochaetaceae</taxon>
        <taxon>Sediminispirochaeta</taxon>
    </lineage>
</organism>
<feature type="domain" description="KARI C-terminal knotted" evidence="12">
    <location>
        <begin position="183"/>
        <end position="328"/>
    </location>
</feature>
<keyword evidence="5 9" id="KW-0479">Metal-binding</keyword>
<comment type="catalytic activity">
    <reaction evidence="9">
        <text>(2R,3R)-2,3-dihydroxy-3-methylpentanoate + NADP(+) = (S)-2-ethyl-2-hydroxy-3-oxobutanoate + NADPH + H(+)</text>
        <dbReference type="Rhea" id="RHEA:13493"/>
        <dbReference type="ChEBI" id="CHEBI:15378"/>
        <dbReference type="ChEBI" id="CHEBI:49256"/>
        <dbReference type="ChEBI" id="CHEBI:49258"/>
        <dbReference type="ChEBI" id="CHEBI:57783"/>
        <dbReference type="ChEBI" id="CHEBI:58349"/>
        <dbReference type="EC" id="1.1.1.86"/>
    </reaction>
</comment>
<dbReference type="PROSITE" id="PS51851">
    <property type="entry name" value="KARI_C"/>
    <property type="match status" value="1"/>
</dbReference>
<feature type="binding site" evidence="9 10">
    <location>
        <position position="252"/>
    </location>
    <ligand>
        <name>substrate</name>
    </ligand>
</feature>
<dbReference type="OrthoDB" id="9804088at2"/>
<feature type="binding site" evidence="9 10">
    <location>
        <position position="191"/>
    </location>
    <ligand>
        <name>Mg(2+)</name>
        <dbReference type="ChEBI" id="CHEBI:18420"/>
        <label>2</label>
    </ligand>
</feature>
<dbReference type="SUPFAM" id="SSF48179">
    <property type="entry name" value="6-phosphogluconate dehydrogenase C-terminal domain-like"/>
    <property type="match status" value="1"/>
</dbReference>
<feature type="active site" evidence="9">
    <location>
        <position position="108"/>
    </location>
</feature>
<dbReference type="HOGENOM" id="CLU_033821_0_1_12"/>
<feature type="domain" description="KARI N-terminal Rossmann" evidence="11">
    <location>
        <begin position="2"/>
        <end position="182"/>
    </location>
</feature>
<keyword evidence="8 9" id="KW-0100">Branched-chain amino acid biosynthesis</keyword>
<feature type="binding site" evidence="9">
    <location>
        <position position="53"/>
    </location>
    <ligand>
        <name>NADP(+)</name>
        <dbReference type="ChEBI" id="CHEBI:58349"/>
    </ligand>
</feature>
<evidence type="ECO:0000256" key="10">
    <source>
        <dbReference type="PROSITE-ProRule" id="PRU01198"/>
    </source>
</evidence>
<evidence type="ECO:0000313" key="14">
    <source>
        <dbReference type="Proteomes" id="UP000002318"/>
    </source>
</evidence>
<dbReference type="InterPro" id="IPR014359">
    <property type="entry name" value="KARI_prok"/>
</dbReference>
<comment type="similarity">
    <text evidence="3 9 10">Belongs to the ketol-acid reductoisomerase family.</text>
</comment>
<dbReference type="Pfam" id="PF01450">
    <property type="entry name" value="KARI_C"/>
    <property type="match status" value="1"/>
</dbReference>
<dbReference type="PANTHER" id="PTHR21371">
    <property type="entry name" value="KETOL-ACID REDUCTOISOMERASE, MITOCHONDRIAL"/>
    <property type="match status" value="1"/>
</dbReference>
<evidence type="ECO:0000256" key="6">
    <source>
        <dbReference type="ARBA" id="ARBA00022842"/>
    </source>
</evidence>
<evidence type="ECO:0000256" key="7">
    <source>
        <dbReference type="ARBA" id="ARBA00023002"/>
    </source>
</evidence>
<dbReference type="RefSeq" id="WP_013254197.1">
    <property type="nucleotide sequence ID" value="NC_014364.1"/>
</dbReference>
<dbReference type="FunFam" id="3.40.50.720:FF:000023">
    <property type="entry name" value="Ketol-acid reductoisomerase (NADP(+))"/>
    <property type="match status" value="1"/>
</dbReference>
<dbReference type="UniPathway" id="UPA00047">
    <property type="reaction ID" value="UER00056"/>
</dbReference>
<reference evidence="13 14" key="1">
    <citation type="journal article" date="2010" name="Stand. Genomic Sci.">
        <title>Complete genome sequence of Spirochaeta smaragdinae type strain (SEBR 4228).</title>
        <authorList>
            <person name="Mavromatis K."/>
            <person name="Yasawong M."/>
            <person name="Chertkov O."/>
            <person name="Lapidus A."/>
            <person name="Lucas S."/>
            <person name="Nolan M."/>
            <person name="Del Rio T.G."/>
            <person name="Tice H."/>
            <person name="Cheng J.F."/>
            <person name="Pitluck S."/>
            <person name="Liolios K."/>
            <person name="Ivanova N."/>
            <person name="Tapia R."/>
            <person name="Han C."/>
            <person name="Bruce D."/>
            <person name="Goodwin L."/>
            <person name="Pati A."/>
            <person name="Chen A."/>
            <person name="Palaniappan K."/>
            <person name="Land M."/>
            <person name="Hauser L."/>
            <person name="Chang Y.J."/>
            <person name="Jeffries C.D."/>
            <person name="Detter J.C."/>
            <person name="Rohde M."/>
            <person name="Brambilla E."/>
            <person name="Spring S."/>
            <person name="Goker M."/>
            <person name="Sikorski J."/>
            <person name="Woyke T."/>
            <person name="Bristow J."/>
            <person name="Eisen J.A."/>
            <person name="Markowitz V."/>
            <person name="Hugenholtz P."/>
            <person name="Klenk H.P."/>
            <person name="Kyrpides N.C."/>
        </authorList>
    </citation>
    <scope>NUCLEOTIDE SEQUENCE [LARGE SCALE GENOMIC DNA]</scope>
    <source>
        <strain evidence="14">DSM 11293 / JCM 15392 / SEBR 4228</strain>
    </source>
</reference>
<dbReference type="PANTHER" id="PTHR21371:SF1">
    <property type="entry name" value="KETOL-ACID REDUCTOISOMERASE, MITOCHONDRIAL"/>
    <property type="match status" value="1"/>
</dbReference>
<dbReference type="InterPro" id="IPR008927">
    <property type="entry name" value="6-PGluconate_DH-like_C_sf"/>
</dbReference>